<dbReference type="SUPFAM" id="SSF103506">
    <property type="entry name" value="Mitochondrial carrier"/>
    <property type="match status" value="1"/>
</dbReference>
<evidence type="ECO:0000256" key="6">
    <source>
        <dbReference type="ARBA" id="ARBA00022989"/>
    </source>
</evidence>
<keyword evidence="5" id="KW-0677">Repeat</keyword>
<dbReference type="OrthoDB" id="2139348at2759"/>
<accession>A0A9W7ZYJ1</accession>
<dbReference type="GO" id="GO:1990575">
    <property type="term" value="P:mitochondrial L-ornithine transmembrane transport"/>
    <property type="evidence" value="ECO:0007669"/>
    <property type="project" value="TreeGrafter"/>
</dbReference>
<evidence type="ECO:0000313" key="11">
    <source>
        <dbReference type="EMBL" id="KAJ1916870.1"/>
    </source>
</evidence>
<organism evidence="11 12">
    <name type="scientific">Tieghemiomyces parasiticus</name>
    <dbReference type="NCBI Taxonomy" id="78921"/>
    <lineage>
        <taxon>Eukaryota</taxon>
        <taxon>Fungi</taxon>
        <taxon>Fungi incertae sedis</taxon>
        <taxon>Zoopagomycota</taxon>
        <taxon>Kickxellomycotina</taxon>
        <taxon>Dimargaritomycetes</taxon>
        <taxon>Dimargaritales</taxon>
        <taxon>Dimargaritaceae</taxon>
        <taxon>Tieghemiomyces</taxon>
    </lineage>
</organism>
<protein>
    <submittedName>
        <fullName evidence="11">Mitochondrial ornithine carrier protein</fullName>
    </submittedName>
</protein>
<evidence type="ECO:0000256" key="5">
    <source>
        <dbReference type="ARBA" id="ARBA00022737"/>
    </source>
</evidence>
<keyword evidence="7" id="KW-0496">Mitochondrion</keyword>
<dbReference type="InterPro" id="IPR018108">
    <property type="entry name" value="MCP_transmembrane"/>
</dbReference>
<reference evidence="11" key="1">
    <citation type="submission" date="2022-07" db="EMBL/GenBank/DDBJ databases">
        <title>Phylogenomic reconstructions and comparative analyses of Kickxellomycotina fungi.</title>
        <authorList>
            <person name="Reynolds N.K."/>
            <person name="Stajich J.E."/>
            <person name="Barry K."/>
            <person name="Grigoriev I.V."/>
            <person name="Crous P."/>
            <person name="Smith M.E."/>
        </authorList>
    </citation>
    <scope>NUCLEOTIDE SEQUENCE</scope>
    <source>
        <strain evidence="11">RSA 861</strain>
    </source>
</reference>
<evidence type="ECO:0000256" key="4">
    <source>
        <dbReference type="ARBA" id="ARBA00022692"/>
    </source>
</evidence>
<feature type="repeat" description="Solcar" evidence="9">
    <location>
        <begin position="1"/>
        <end position="74"/>
    </location>
</feature>
<evidence type="ECO:0000256" key="8">
    <source>
        <dbReference type="ARBA" id="ARBA00023136"/>
    </source>
</evidence>
<comment type="caution">
    <text evidence="11">The sequence shown here is derived from an EMBL/GenBank/DDBJ whole genome shotgun (WGS) entry which is preliminary data.</text>
</comment>
<dbReference type="Proteomes" id="UP001150569">
    <property type="component" value="Unassembled WGS sequence"/>
</dbReference>
<dbReference type="InterPro" id="IPR023395">
    <property type="entry name" value="MCP_dom_sf"/>
</dbReference>
<dbReference type="EMBL" id="JANBPT010000565">
    <property type="protein sequence ID" value="KAJ1916870.1"/>
    <property type="molecule type" value="Genomic_DNA"/>
</dbReference>
<comment type="subcellular location">
    <subcellularLocation>
        <location evidence="1">Mitochondrion membrane</location>
        <topology evidence="1">Multi-pass membrane protein</topology>
    </subcellularLocation>
</comment>
<dbReference type="GO" id="GO:0000064">
    <property type="term" value="F:L-ornithine transmembrane transporter activity"/>
    <property type="evidence" value="ECO:0007669"/>
    <property type="project" value="TreeGrafter"/>
</dbReference>
<evidence type="ECO:0000256" key="10">
    <source>
        <dbReference type="RuleBase" id="RU000488"/>
    </source>
</evidence>
<dbReference type="Pfam" id="PF00153">
    <property type="entry name" value="Mito_carr"/>
    <property type="match status" value="3"/>
</dbReference>
<keyword evidence="3 10" id="KW-0813">Transport</keyword>
<dbReference type="PANTHER" id="PTHR45624:SF31">
    <property type="entry name" value="MITOCHONDRIAL ORNITHINE TRANSPORTER 1"/>
    <property type="match status" value="1"/>
</dbReference>
<evidence type="ECO:0000256" key="2">
    <source>
        <dbReference type="ARBA" id="ARBA00006375"/>
    </source>
</evidence>
<comment type="similarity">
    <text evidence="2 10">Belongs to the mitochondrial carrier (TC 2.A.29) family.</text>
</comment>
<name>A0A9W7ZYJ1_9FUNG</name>
<evidence type="ECO:0000256" key="9">
    <source>
        <dbReference type="PROSITE-ProRule" id="PRU00282"/>
    </source>
</evidence>
<dbReference type="PANTHER" id="PTHR45624">
    <property type="entry name" value="MITOCHONDRIAL BASIC AMINO ACIDS TRANSPORTER-RELATED"/>
    <property type="match status" value="1"/>
</dbReference>
<dbReference type="Gene3D" id="1.50.40.10">
    <property type="entry name" value="Mitochondrial carrier domain"/>
    <property type="match status" value="1"/>
</dbReference>
<evidence type="ECO:0000313" key="12">
    <source>
        <dbReference type="Proteomes" id="UP001150569"/>
    </source>
</evidence>
<dbReference type="PRINTS" id="PR00926">
    <property type="entry name" value="MITOCARRIER"/>
</dbReference>
<feature type="repeat" description="Solcar" evidence="9">
    <location>
        <begin position="106"/>
        <end position="216"/>
    </location>
</feature>
<gene>
    <name evidence="11" type="primary">ORT1_2</name>
    <name evidence="11" type="ORF">IWQ60_007968</name>
</gene>
<keyword evidence="4 9" id="KW-0812">Transmembrane</keyword>
<dbReference type="InterPro" id="IPR002067">
    <property type="entry name" value="MCP"/>
</dbReference>
<proteinExistence type="inferred from homology"/>
<dbReference type="AlphaFoldDB" id="A0A9W7ZYJ1"/>
<evidence type="ECO:0000256" key="1">
    <source>
        <dbReference type="ARBA" id="ARBA00004225"/>
    </source>
</evidence>
<evidence type="ECO:0000256" key="3">
    <source>
        <dbReference type="ARBA" id="ARBA00022448"/>
    </source>
</evidence>
<keyword evidence="12" id="KW-1185">Reference proteome</keyword>
<dbReference type="InterPro" id="IPR050567">
    <property type="entry name" value="Mitochondrial_Carrier"/>
</dbReference>
<dbReference type="GO" id="GO:0031966">
    <property type="term" value="C:mitochondrial membrane"/>
    <property type="evidence" value="ECO:0007669"/>
    <property type="project" value="UniProtKB-SubCell"/>
</dbReference>
<evidence type="ECO:0000256" key="7">
    <source>
        <dbReference type="ARBA" id="ARBA00023128"/>
    </source>
</evidence>
<keyword evidence="6" id="KW-1133">Transmembrane helix</keyword>
<dbReference type="PROSITE" id="PS50920">
    <property type="entry name" value="SOLCAR"/>
    <property type="match status" value="2"/>
</dbReference>
<sequence length="269" mass="29038">MAAKLVEYPFDTVKVRLQAQPADRPWYRGPVHCFTSTLQHEGLRGFYRGVASPLLGAMVENSVLFYTYGWFQGLLRDILGGPRLSAGSTSGLLTKRDTAVTMEERLPMSQLVIAGALAGVCAGFVLTPIELVKCRIQIRHAGLVPQATATAATTTAAVTGSTVRGSHNGGGTLSTTLRIIKYEGIGALFQGFTPTMIREAGGGIAWFGTYELVTRSWRVATDLYRTGGLRVFYRGCGITLLRAAPSNAVLFVTYEYLSRAVEAMFPISS</sequence>
<keyword evidence="8 9" id="KW-0472">Membrane</keyword>